<evidence type="ECO:0000259" key="12">
    <source>
        <dbReference type="PROSITE" id="PS50885"/>
    </source>
</evidence>
<dbReference type="InterPro" id="IPR005467">
    <property type="entry name" value="His_kinase_dom"/>
</dbReference>
<comment type="subcellular location">
    <subcellularLocation>
        <location evidence="2">Membrane</location>
    </subcellularLocation>
</comment>
<evidence type="ECO:0000256" key="1">
    <source>
        <dbReference type="ARBA" id="ARBA00000085"/>
    </source>
</evidence>
<evidence type="ECO:0000256" key="7">
    <source>
        <dbReference type="ARBA" id="ARBA00022777"/>
    </source>
</evidence>
<evidence type="ECO:0000256" key="8">
    <source>
        <dbReference type="ARBA" id="ARBA00022989"/>
    </source>
</evidence>
<dbReference type="InterPro" id="IPR036097">
    <property type="entry name" value="HisK_dim/P_sf"/>
</dbReference>
<keyword evidence="9" id="KW-0902">Two-component regulatory system</keyword>
<organism evidence="13 14">
    <name type="scientific">Armatimonas rosea</name>
    <dbReference type="NCBI Taxonomy" id="685828"/>
    <lineage>
        <taxon>Bacteria</taxon>
        <taxon>Bacillati</taxon>
        <taxon>Armatimonadota</taxon>
        <taxon>Armatimonadia</taxon>
        <taxon>Armatimonadales</taxon>
        <taxon>Armatimonadaceae</taxon>
        <taxon>Armatimonas</taxon>
    </lineage>
</organism>
<dbReference type="SUPFAM" id="SSF158472">
    <property type="entry name" value="HAMP domain-like"/>
    <property type="match status" value="1"/>
</dbReference>
<comment type="catalytic activity">
    <reaction evidence="1">
        <text>ATP + protein L-histidine = ADP + protein N-phospho-L-histidine.</text>
        <dbReference type="EC" id="2.7.13.3"/>
    </reaction>
</comment>
<dbReference type="InterPro" id="IPR003594">
    <property type="entry name" value="HATPase_dom"/>
</dbReference>
<keyword evidence="6" id="KW-0812">Transmembrane</keyword>
<evidence type="ECO:0000313" key="13">
    <source>
        <dbReference type="EMBL" id="MBB6052873.1"/>
    </source>
</evidence>
<dbReference type="FunFam" id="3.30.565.10:FF:000006">
    <property type="entry name" value="Sensor histidine kinase WalK"/>
    <property type="match status" value="1"/>
</dbReference>
<dbReference type="PRINTS" id="PR00344">
    <property type="entry name" value="BCTRLSENSOR"/>
</dbReference>
<dbReference type="GO" id="GO:0000155">
    <property type="term" value="F:phosphorelay sensor kinase activity"/>
    <property type="evidence" value="ECO:0007669"/>
    <property type="project" value="InterPro"/>
</dbReference>
<dbReference type="SMART" id="SM00304">
    <property type="entry name" value="HAMP"/>
    <property type="match status" value="1"/>
</dbReference>
<dbReference type="PROSITE" id="PS50885">
    <property type="entry name" value="HAMP"/>
    <property type="match status" value="1"/>
</dbReference>
<dbReference type="EMBL" id="JACHGW010000004">
    <property type="protein sequence ID" value="MBB6052873.1"/>
    <property type="molecule type" value="Genomic_DNA"/>
</dbReference>
<accession>A0A7W9SVQ8</accession>
<dbReference type="CDD" id="cd00075">
    <property type="entry name" value="HATPase"/>
    <property type="match status" value="1"/>
</dbReference>
<dbReference type="SUPFAM" id="SSF55874">
    <property type="entry name" value="ATPase domain of HSP90 chaperone/DNA topoisomerase II/histidine kinase"/>
    <property type="match status" value="1"/>
</dbReference>
<keyword evidence="7 13" id="KW-0418">Kinase</keyword>
<name>A0A7W9SVQ8_ARMRO</name>
<dbReference type="InterPro" id="IPR050428">
    <property type="entry name" value="TCS_sensor_his_kinase"/>
</dbReference>
<dbReference type="EC" id="2.7.13.3" evidence="3"/>
<keyword evidence="10" id="KW-0472">Membrane</keyword>
<proteinExistence type="predicted"/>
<evidence type="ECO:0000256" key="4">
    <source>
        <dbReference type="ARBA" id="ARBA00022553"/>
    </source>
</evidence>
<dbReference type="InterPro" id="IPR036890">
    <property type="entry name" value="HATPase_C_sf"/>
</dbReference>
<evidence type="ECO:0000256" key="6">
    <source>
        <dbReference type="ARBA" id="ARBA00022692"/>
    </source>
</evidence>
<dbReference type="InterPro" id="IPR004358">
    <property type="entry name" value="Sig_transdc_His_kin-like_C"/>
</dbReference>
<dbReference type="Pfam" id="PF00512">
    <property type="entry name" value="HisKA"/>
    <property type="match status" value="1"/>
</dbReference>
<dbReference type="InterPro" id="IPR003661">
    <property type="entry name" value="HisK_dim/P_dom"/>
</dbReference>
<dbReference type="Gene3D" id="3.30.565.10">
    <property type="entry name" value="Histidine kinase-like ATPase, C-terminal domain"/>
    <property type="match status" value="1"/>
</dbReference>
<dbReference type="CDD" id="cd00082">
    <property type="entry name" value="HisKA"/>
    <property type="match status" value="1"/>
</dbReference>
<dbReference type="FunFam" id="1.10.287.130:FF:000001">
    <property type="entry name" value="Two-component sensor histidine kinase"/>
    <property type="match status" value="1"/>
</dbReference>
<dbReference type="Gene3D" id="6.10.340.10">
    <property type="match status" value="1"/>
</dbReference>
<dbReference type="PANTHER" id="PTHR45436:SF5">
    <property type="entry name" value="SENSOR HISTIDINE KINASE TRCS"/>
    <property type="match status" value="1"/>
</dbReference>
<dbReference type="SUPFAM" id="SSF47384">
    <property type="entry name" value="Homodimeric domain of signal transducing histidine kinase"/>
    <property type="match status" value="1"/>
</dbReference>
<feature type="domain" description="Histidine kinase" evidence="11">
    <location>
        <begin position="259"/>
        <end position="478"/>
    </location>
</feature>
<dbReference type="SMART" id="SM00387">
    <property type="entry name" value="HATPase_c"/>
    <property type="match status" value="1"/>
</dbReference>
<evidence type="ECO:0000313" key="14">
    <source>
        <dbReference type="Proteomes" id="UP000520814"/>
    </source>
</evidence>
<dbReference type="CDD" id="cd06225">
    <property type="entry name" value="HAMP"/>
    <property type="match status" value="1"/>
</dbReference>
<feature type="domain" description="HAMP" evidence="12">
    <location>
        <begin position="191"/>
        <end position="244"/>
    </location>
</feature>
<evidence type="ECO:0000256" key="3">
    <source>
        <dbReference type="ARBA" id="ARBA00012438"/>
    </source>
</evidence>
<dbReference type="AlphaFoldDB" id="A0A7W9SVQ8"/>
<sequence>MAEPTTFRDRLALQTTLLCLLVLTAGGTAVFFGARAALLANLDGALLGIARAELASALDGPGGKVHLHEENQLVLHGAAGYEKYALIRNAQGDPAAYTANLKLDQLAVLDTPPVPTAHAGAATYSDIVLRGQRLRAIHYPFQDQKGTAYLATCAVPYAPLEQALQLLGAILMLALTVCGVGTLWGAQRLARRLTDPLAELARQARHIGEDSLDARIPRLSSDQELESVREGLNAMLARLETAFSERERVLEAQRQFLLDASHELRTPVSNLRGTLEVALRRPRSADDYHETLEQCLPEAERLSVLVQDLLALARADSQAEHPEHQPIPLLALVEQALQAHRARATEKSVQLCQAAESELSTLRVWGDPVRLRQVLDNLLDNALRFSPPETTITVTVTKTAEAAVVTVQDQGPGIAPDDLPFIFERFWRTDLSRARATGGLGLGLAIARSLVEAQGGTLHALSRTEPGACFELRFPHATASEVAEQG</sequence>
<keyword evidence="4" id="KW-0597">Phosphoprotein</keyword>
<evidence type="ECO:0000256" key="9">
    <source>
        <dbReference type="ARBA" id="ARBA00023012"/>
    </source>
</evidence>
<evidence type="ECO:0000259" key="11">
    <source>
        <dbReference type="PROSITE" id="PS50109"/>
    </source>
</evidence>
<dbReference type="RefSeq" id="WP_184202581.1">
    <property type="nucleotide sequence ID" value="NZ_JACHGW010000004.1"/>
</dbReference>
<reference evidence="13 14" key="1">
    <citation type="submission" date="2020-08" db="EMBL/GenBank/DDBJ databases">
        <title>Genomic Encyclopedia of Type Strains, Phase IV (KMG-IV): sequencing the most valuable type-strain genomes for metagenomic binning, comparative biology and taxonomic classification.</title>
        <authorList>
            <person name="Goeker M."/>
        </authorList>
    </citation>
    <scope>NUCLEOTIDE SEQUENCE [LARGE SCALE GENOMIC DNA]</scope>
    <source>
        <strain evidence="13 14">DSM 23562</strain>
    </source>
</reference>
<dbReference type="Pfam" id="PF00672">
    <property type="entry name" value="HAMP"/>
    <property type="match status" value="1"/>
</dbReference>
<keyword evidence="14" id="KW-1185">Reference proteome</keyword>
<evidence type="ECO:0000256" key="10">
    <source>
        <dbReference type="ARBA" id="ARBA00023136"/>
    </source>
</evidence>
<dbReference type="InterPro" id="IPR003660">
    <property type="entry name" value="HAMP_dom"/>
</dbReference>
<keyword evidence="8" id="KW-1133">Transmembrane helix</keyword>
<protein>
    <recommendedName>
        <fullName evidence="3">histidine kinase</fullName>
        <ecNumber evidence="3">2.7.13.3</ecNumber>
    </recommendedName>
</protein>
<dbReference type="Gene3D" id="1.10.287.130">
    <property type="match status" value="1"/>
</dbReference>
<dbReference type="Proteomes" id="UP000520814">
    <property type="component" value="Unassembled WGS sequence"/>
</dbReference>
<dbReference type="PROSITE" id="PS50109">
    <property type="entry name" value="HIS_KIN"/>
    <property type="match status" value="1"/>
</dbReference>
<keyword evidence="5 13" id="KW-0808">Transferase</keyword>
<dbReference type="GO" id="GO:0005886">
    <property type="term" value="C:plasma membrane"/>
    <property type="evidence" value="ECO:0007669"/>
    <property type="project" value="TreeGrafter"/>
</dbReference>
<evidence type="ECO:0000256" key="2">
    <source>
        <dbReference type="ARBA" id="ARBA00004370"/>
    </source>
</evidence>
<evidence type="ECO:0000256" key="5">
    <source>
        <dbReference type="ARBA" id="ARBA00022679"/>
    </source>
</evidence>
<gene>
    <name evidence="13" type="ORF">HNQ39_004694</name>
</gene>
<dbReference type="SMART" id="SM00388">
    <property type="entry name" value="HisKA"/>
    <property type="match status" value="1"/>
</dbReference>
<comment type="caution">
    <text evidence="13">The sequence shown here is derived from an EMBL/GenBank/DDBJ whole genome shotgun (WGS) entry which is preliminary data.</text>
</comment>
<dbReference type="Pfam" id="PF02518">
    <property type="entry name" value="HATPase_c"/>
    <property type="match status" value="1"/>
</dbReference>
<dbReference type="PANTHER" id="PTHR45436">
    <property type="entry name" value="SENSOR HISTIDINE KINASE YKOH"/>
    <property type="match status" value="1"/>
</dbReference>